<gene>
    <name evidence="3" type="ORF">F2P47_14350</name>
</gene>
<dbReference type="Gene3D" id="3.40.50.80">
    <property type="entry name" value="Nucleotide-binding domain of ferredoxin-NADP reductase (FNR) module"/>
    <property type="match status" value="1"/>
</dbReference>
<comment type="cofactor">
    <cofactor evidence="1">
        <name>[2Fe-2S] cluster</name>
        <dbReference type="ChEBI" id="CHEBI:190135"/>
    </cofactor>
    <text evidence="1">Binds 1 [2Fe-2S] cluster per subunit.</text>
</comment>
<feature type="binding site" evidence="1">
    <location>
        <position position="251"/>
    </location>
    <ligand>
        <name>[2Fe-2S] cluster</name>
        <dbReference type="ChEBI" id="CHEBI:190135"/>
    </ligand>
</feature>
<dbReference type="Pfam" id="PF10418">
    <property type="entry name" value="DHODB_Fe-S_bind"/>
    <property type="match status" value="1"/>
</dbReference>
<protein>
    <submittedName>
        <fullName evidence="3">Ni/Fe hydrogenase subunit gamma</fullName>
    </submittedName>
</protein>
<dbReference type="PRINTS" id="PR00410">
    <property type="entry name" value="PHEHYDRXLASE"/>
</dbReference>
<dbReference type="SUPFAM" id="SSF52343">
    <property type="entry name" value="Ferredoxin reductase-like, C-terminal NADP-linked domain"/>
    <property type="match status" value="1"/>
</dbReference>
<dbReference type="PANTHER" id="PTHR43513:SF1">
    <property type="entry name" value="ANAEROBIC SULFITE REDUCTASE SUBUNIT B"/>
    <property type="match status" value="1"/>
</dbReference>
<organism evidence="3 4">
    <name type="scientific">Parvibaculum sedimenti</name>
    <dbReference type="NCBI Taxonomy" id="2608632"/>
    <lineage>
        <taxon>Bacteria</taxon>
        <taxon>Pseudomonadati</taxon>
        <taxon>Pseudomonadota</taxon>
        <taxon>Alphaproteobacteria</taxon>
        <taxon>Hyphomicrobiales</taxon>
        <taxon>Parvibaculaceae</taxon>
        <taxon>Parvibaculum</taxon>
    </lineage>
</organism>
<keyword evidence="1" id="KW-0411">Iron-sulfur</keyword>
<evidence type="ECO:0000256" key="1">
    <source>
        <dbReference type="PIRSR" id="PIRSR006816-2"/>
    </source>
</evidence>
<keyword evidence="1" id="KW-0408">Iron</keyword>
<dbReference type="InterPro" id="IPR039261">
    <property type="entry name" value="FNR_nucleotide-bd"/>
</dbReference>
<name>A0A6N6VID5_9HYPH</name>
<dbReference type="SUPFAM" id="SSF63380">
    <property type="entry name" value="Riboflavin synthase domain-like"/>
    <property type="match status" value="1"/>
</dbReference>
<dbReference type="PANTHER" id="PTHR43513">
    <property type="entry name" value="DIHYDROOROTATE DEHYDROGENASE B (NAD(+)), ELECTRON TRANSFER SUBUNIT"/>
    <property type="match status" value="1"/>
</dbReference>
<dbReference type="PROSITE" id="PS51384">
    <property type="entry name" value="FAD_FR"/>
    <property type="match status" value="1"/>
</dbReference>
<comment type="caution">
    <text evidence="3">The sequence shown here is derived from an EMBL/GenBank/DDBJ whole genome shotgun (WGS) entry which is preliminary data.</text>
</comment>
<evidence type="ECO:0000259" key="2">
    <source>
        <dbReference type="PROSITE" id="PS51384"/>
    </source>
</evidence>
<dbReference type="Proteomes" id="UP000468901">
    <property type="component" value="Unassembled WGS sequence"/>
</dbReference>
<feature type="binding site" evidence="1">
    <location>
        <position position="240"/>
    </location>
    <ligand>
        <name>[2Fe-2S] cluster</name>
        <dbReference type="ChEBI" id="CHEBI:190135"/>
    </ligand>
</feature>
<dbReference type="GO" id="GO:0006221">
    <property type="term" value="P:pyrimidine nucleotide biosynthetic process"/>
    <property type="evidence" value="ECO:0007669"/>
    <property type="project" value="InterPro"/>
</dbReference>
<proteinExistence type="predicted"/>
<evidence type="ECO:0000313" key="3">
    <source>
        <dbReference type="EMBL" id="KAB7739035.1"/>
    </source>
</evidence>
<dbReference type="AlphaFoldDB" id="A0A6N6VID5"/>
<dbReference type="GO" id="GO:0051537">
    <property type="term" value="F:2 iron, 2 sulfur cluster binding"/>
    <property type="evidence" value="ECO:0007669"/>
    <property type="project" value="UniProtKB-KW"/>
</dbReference>
<dbReference type="InterPro" id="IPR050353">
    <property type="entry name" value="PyrK_electron_transfer"/>
</dbReference>
<dbReference type="Pfam" id="PF00175">
    <property type="entry name" value="NAD_binding_1"/>
    <property type="match status" value="1"/>
</dbReference>
<reference evidence="3 4" key="1">
    <citation type="submission" date="2019-09" db="EMBL/GenBank/DDBJ databases">
        <title>Parvibaculum sedimenti sp. nov., isolated from sediment.</title>
        <authorList>
            <person name="Wang Y."/>
        </authorList>
    </citation>
    <scope>NUCLEOTIDE SEQUENCE [LARGE SCALE GENOMIC DNA]</scope>
    <source>
        <strain evidence="3 4">HXT-9</strain>
    </source>
</reference>
<dbReference type="InterPro" id="IPR001433">
    <property type="entry name" value="OxRdtase_FAD/NAD-bd"/>
</dbReference>
<dbReference type="InterPro" id="IPR017938">
    <property type="entry name" value="Riboflavin_synthase-like_b-brl"/>
</dbReference>
<evidence type="ECO:0000313" key="4">
    <source>
        <dbReference type="Proteomes" id="UP000468901"/>
    </source>
</evidence>
<dbReference type="GO" id="GO:0046872">
    <property type="term" value="F:metal ion binding"/>
    <property type="evidence" value="ECO:0007669"/>
    <property type="project" value="UniProtKB-KW"/>
</dbReference>
<keyword evidence="4" id="KW-1185">Reference proteome</keyword>
<dbReference type="InterPro" id="IPR017927">
    <property type="entry name" value="FAD-bd_FR_type"/>
</dbReference>
<dbReference type="GO" id="GO:0016491">
    <property type="term" value="F:oxidoreductase activity"/>
    <property type="evidence" value="ECO:0007669"/>
    <property type="project" value="InterPro"/>
</dbReference>
<dbReference type="GO" id="GO:0050660">
    <property type="term" value="F:flavin adenine dinucleotide binding"/>
    <property type="evidence" value="ECO:0007669"/>
    <property type="project" value="InterPro"/>
</dbReference>
<dbReference type="PIRSF" id="PIRSF006816">
    <property type="entry name" value="Cyc3_hyd_g"/>
    <property type="match status" value="1"/>
</dbReference>
<keyword evidence="1" id="KW-0001">2Fe-2S</keyword>
<keyword evidence="1" id="KW-0479">Metal-binding</keyword>
<dbReference type="InterPro" id="IPR012165">
    <property type="entry name" value="Cyt_c3_hydrogenase_gsu"/>
</dbReference>
<dbReference type="InterPro" id="IPR019480">
    <property type="entry name" value="Dihydroorotate_DH_Fe-S-bd"/>
</dbReference>
<dbReference type="CDD" id="cd06221">
    <property type="entry name" value="sulfite_reductase_like"/>
    <property type="match status" value="1"/>
</dbReference>
<feature type="domain" description="FAD-binding FR-type" evidence="2">
    <location>
        <begin position="1"/>
        <end position="99"/>
    </location>
</feature>
<sequence length="271" mass="29732">MVPRRFRIVEKIHETADTYTFTLVPVDGETACRFAPGQFNMLYLFGYGEVPISISGDPAAPERLVHTVRAMGSVTHAFATLEAGDMVGVRGPFGSAWPLAAAEGGDVLIVAGGLGLAPLRSAIYRLLAERDRYRRIAILHGARSPETILFAEELRQWRRNLDIACEVTVDYAGTDWHGRVGVITQLVALAGFDPQRVTTFVCGPEIMMRFSVEALKKQGVADERIHVSMERSMKCALGHCGHCQFGPAFLCKDGPVLSYDRIRNLVGIAEL</sequence>
<dbReference type="Gene3D" id="2.40.30.10">
    <property type="entry name" value="Translation factors"/>
    <property type="match status" value="1"/>
</dbReference>
<feature type="binding site" evidence="1">
    <location>
        <position position="243"/>
    </location>
    <ligand>
        <name>[2Fe-2S] cluster</name>
        <dbReference type="ChEBI" id="CHEBI:190135"/>
    </ligand>
</feature>
<dbReference type="EMBL" id="WESC01000014">
    <property type="protein sequence ID" value="KAB7739035.1"/>
    <property type="molecule type" value="Genomic_DNA"/>
</dbReference>
<accession>A0A6N6VID5</accession>
<feature type="binding site" evidence="1">
    <location>
        <position position="235"/>
    </location>
    <ligand>
        <name>[2Fe-2S] cluster</name>
        <dbReference type="ChEBI" id="CHEBI:190135"/>
    </ligand>
</feature>